<dbReference type="AlphaFoldDB" id="A0AAE9Z4Q9"/>
<evidence type="ECO:0000256" key="12">
    <source>
        <dbReference type="ARBA" id="ARBA00042615"/>
    </source>
</evidence>
<dbReference type="Gene3D" id="3.40.80.10">
    <property type="entry name" value="Peptidoglycan recognition protein-like"/>
    <property type="match status" value="1"/>
</dbReference>
<evidence type="ECO:0000256" key="11">
    <source>
        <dbReference type="ARBA" id="ARBA00039257"/>
    </source>
</evidence>
<dbReference type="InterPro" id="IPR036505">
    <property type="entry name" value="Amidase/PGRP_sf"/>
</dbReference>
<dbReference type="GO" id="GO:0009253">
    <property type="term" value="P:peptidoglycan catabolic process"/>
    <property type="evidence" value="ECO:0007669"/>
    <property type="project" value="InterPro"/>
</dbReference>
<dbReference type="GO" id="GO:0046872">
    <property type="term" value="F:metal ion binding"/>
    <property type="evidence" value="ECO:0007669"/>
    <property type="project" value="UniProtKB-KW"/>
</dbReference>
<dbReference type="GO" id="GO:0008745">
    <property type="term" value="F:N-acetylmuramoyl-L-alanine amidase activity"/>
    <property type="evidence" value="ECO:0007669"/>
    <property type="project" value="UniProtKB-EC"/>
</dbReference>
<dbReference type="EMBL" id="CP059733">
    <property type="protein sequence ID" value="WDE06050.1"/>
    <property type="molecule type" value="Genomic_DNA"/>
</dbReference>
<evidence type="ECO:0000256" key="1">
    <source>
        <dbReference type="ARBA" id="ARBA00001561"/>
    </source>
</evidence>
<evidence type="ECO:0000256" key="8">
    <source>
        <dbReference type="ARBA" id="ARBA00022801"/>
    </source>
</evidence>
<dbReference type="KEGG" id="tvd:SG34_003725"/>
<evidence type="ECO:0000313" key="15">
    <source>
        <dbReference type="Proteomes" id="UP000032352"/>
    </source>
</evidence>
<evidence type="ECO:0000256" key="3">
    <source>
        <dbReference type="ARBA" id="ARBA00004496"/>
    </source>
</evidence>
<evidence type="ECO:0000259" key="13">
    <source>
        <dbReference type="SMART" id="SM00644"/>
    </source>
</evidence>
<organism evidence="14 15">
    <name type="scientific">Thalassomonas viridans</name>
    <dbReference type="NCBI Taxonomy" id="137584"/>
    <lineage>
        <taxon>Bacteria</taxon>
        <taxon>Pseudomonadati</taxon>
        <taxon>Pseudomonadota</taxon>
        <taxon>Gammaproteobacteria</taxon>
        <taxon>Alteromonadales</taxon>
        <taxon>Colwelliaceae</taxon>
        <taxon>Thalassomonas</taxon>
    </lineage>
</organism>
<dbReference type="CDD" id="cd06583">
    <property type="entry name" value="PGRP"/>
    <property type="match status" value="1"/>
</dbReference>
<keyword evidence="10" id="KW-0961">Cell wall biogenesis/degradation</keyword>
<dbReference type="Pfam" id="PF01510">
    <property type="entry name" value="Amidase_2"/>
    <property type="match status" value="1"/>
</dbReference>
<evidence type="ECO:0000313" key="14">
    <source>
        <dbReference type="EMBL" id="WDE06050.1"/>
    </source>
</evidence>
<name>A0AAE9Z4Q9_9GAMM</name>
<sequence length="195" mass="22084">MTSDANNLFEIENGWLVCAEQQKSPHFTPREDVTDISLLVVHNISLPPGKFGGPYITDLFLGRLDADADPYFQDIHQLRVSAHCLIRRDGSIVQYVSFDDKAWHAGVSSFKNRDKCNDFSIGIELEGTDETPYTREQYQQLVCLVAKLQESYPLISHNNLVGHSDIAPGRKTDPGPAFDWDYFRNCLQSMKESSQ</sequence>
<evidence type="ECO:0000256" key="7">
    <source>
        <dbReference type="ARBA" id="ARBA00022723"/>
    </source>
</evidence>
<dbReference type="PANTHER" id="PTHR30417">
    <property type="entry name" value="N-ACETYLMURAMOYL-L-ALANINE AMIDASE AMID"/>
    <property type="match status" value="1"/>
</dbReference>
<comment type="catalytic activity">
    <reaction evidence="1">
        <text>Hydrolyzes the link between N-acetylmuramoyl residues and L-amino acid residues in certain cell-wall glycopeptides.</text>
        <dbReference type="EC" id="3.5.1.28"/>
    </reaction>
</comment>
<dbReference type="RefSeq" id="WP_044836844.1">
    <property type="nucleotide sequence ID" value="NZ_CP059733.1"/>
</dbReference>
<dbReference type="NCBIfam" id="NF008758">
    <property type="entry name" value="PRK11789.1"/>
    <property type="match status" value="1"/>
</dbReference>
<evidence type="ECO:0000256" key="6">
    <source>
        <dbReference type="ARBA" id="ARBA00022490"/>
    </source>
</evidence>
<keyword evidence="8 14" id="KW-0378">Hydrolase</keyword>
<dbReference type="PANTHER" id="PTHR30417:SF4">
    <property type="entry name" value="1,6-ANHYDRO-N-ACETYLMURAMYL-L-ALANINE AMIDASE AMPD"/>
    <property type="match status" value="1"/>
</dbReference>
<reference evidence="14 15" key="2">
    <citation type="journal article" date="2022" name="Mar. Drugs">
        <title>Bioassay-Guided Fractionation Leads to the Detection of Cholic Acid Generated by the Rare Thalassomonas sp.</title>
        <authorList>
            <person name="Pheiffer F."/>
            <person name="Schneider Y.K."/>
            <person name="Hansen E.H."/>
            <person name="Andersen J.H."/>
            <person name="Isaksson J."/>
            <person name="Busche T."/>
            <person name="R C."/>
            <person name="Kalinowski J."/>
            <person name="Zyl L.V."/>
            <person name="Trindade M."/>
        </authorList>
    </citation>
    <scope>NUCLEOTIDE SEQUENCE [LARGE SCALE GENOMIC DNA]</scope>
    <source>
        <strain evidence="14 15">XOM25</strain>
    </source>
</reference>
<evidence type="ECO:0000256" key="4">
    <source>
        <dbReference type="ARBA" id="ARBA00007553"/>
    </source>
</evidence>
<evidence type="ECO:0000256" key="9">
    <source>
        <dbReference type="ARBA" id="ARBA00022833"/>
    </source>
</evidence>
<dbReference type="Proteomes" id="UP000032352">
    <property type="component" value="Chromosome"/>
</dbReference>
<proteinExistence type="inferred from homology"/>
<dbReference type="GO" id="GO:0009254">
    <property type="term" value="P:peptidoglycan turnover"/>
    <property type="evidence" value="ECO:0007669"/>
    <property type="project" value="TreeGrafter"/>
</dbReference>
<comment type="subcellular location">
    <subcellularLocation>
        <location evidence="3">Cytoplasm</location>
    </subcellularLocation>
</comment>
<dbReference type="InterPro" id="IPR002502">
    <property type="entry name" value="Amidase_domain"/>
</dbReference>
<dbReference type="GO" id="GO:0071555">
    <property type="term" value="P:cell wall organization"/>
    <property type="evidence" value="ECO:0007669"/>
    <property type="project" value="UniProtKB-KW"/>
</dbReference>
<dbReference type="GO" id="GO:0005737">
    <property type="term" value="C:cytoplasm"/>
    <property type="evidence" value="ECO:0007669"/>
    <property type="project" value="UniProtKB-SubCell"/>
</dbReference>
<comment type="similarity">
    <text evidence="4">Belongs to the N-acetylmuramoyl-L-alanine amidase 2 family.</text>
</comment>
<reference evidence="14 15" key="1">
    <citation type="journal article" date="2015" name="Genome Announc.">
        <title>Draft Genome Sequences of Marine Isolates of Thalassomonas viridans and Thalassomonas actiniarum.</title>
        <authorList>
            <person name="Olonade I."/>
            <person name="van Zyl L.J."/>
            <person name="Trindade M."/>
        </authorList>
    </citation>
    <scope>NUCLEOTIDE SEQUENCE [LARGE SCALE GENOMIC DNA]</scope>
    <source>
        <strain evidence="14 15">XOM25</strain>
    </source>
</reference>
<accession>A0AAE9Z4Q9</accession>
<gene>
    <name evidence="14" type="primary">ampD</name>
    <name evidence="14" type="ORF">SG34_003725</name>
</gene>
<dbReference type="InterPro" id="IPR051206">
    <property type="entry name" value="NAMLAA_amidase_2"/>
</dbReference>
<evidence type="ECO:0000256" key="5">
    <source>
        <dbReference type="ARBA" id="ARBA00011901"/>
    </source>
</evidence>
<dbReference type="SUPFAM" id="SSF55846">
    <property type="entry name" value="N-acetylmuramoyl-L-alanine amidase-like"/>
    <property type="match status" value="1"/>
</dbReference>
<keyword evidence="6" id="KW-0963">Cytoplasm</keyword>
<protein>
    <recommendedName>
        <fullName evidence="11">1,6-anhydro-N-acetylmuramyl-L-alanine amidase AmpD</fullName>
        <ecNumber evidence="5">3.5.1.28</ecNumber>
    </recommendedName>
    <alternativeName>
        <fullName evidence="12">N-acetylmuramoyl-L-alanine amidase</fullName>
    </alternativeName>
</protein>
<dbReference type="SMART" id="SM00644">
    <property type="entry name" value="Ami_2"/>
    <property type="match status" value="1"/>
</dbReference>
<keyword evidence="15" id="KW-1185">Reference proteome</keyword>
<dbReference type="EC" id="3.5.1.28" evidence="5"/>
<keyword evidence="7" id="KW-0479">Metal-binding</keyword>
<feature type="domain" description="N-acetylmuramoyl-L-alanine amidase" evidence="13">
    <location>
        <begin position="24"/>
        <end position="175"/>
    </location>
</feature>
<evidence type="ECO:0000256" key="2">
    <source>
        <dbReference type="ARBA" id="ARBA00001947"/>
    </source>
</evidence>
<keyword evidence="9" id="KW-0862">Zinc</keyword>
<dbReference type="FunFam" id="3.40.80.10:FF:000002">
    <property type="entry name" value="1,6-anhydro-N-acetylmuramyl-L-alanine amidase"/>
    <property type="match status" value="1"/>
</dbReference>
<comment type="cofactor">
    <cofactor evidence="2">
        <name>Zn(2+)</name>
        <dbReference type="ChEBI" id="CHEBI:29105"/>
    </cofactor>
</comment>
<evidence type="ECO:0000256" key="10">
    <source>
        <dbReference type="ARBA" id="ARBA00023316"/>
    </source>
</evidence>